<keyword evidence="1" id="KW-0812">Transmembrane</keyword>
<evidence type="ECO:0000313" key="3">
    <source>
        <dbReference type="Proteomes" id="UP000581769"/>
    </source>
</evidence>
<keyword evidence="3" id="KW-1185">Reference proteome</keyword>
<keyword evidence="1" id="KW-1133">Transmembrane helix</keyword>
<dbReference type="AlphaFoldDB" id="A0A840IUZ1"/>
<name>A0A840IUZ1_9PSEU</name>
<feature type="transmembrane region" description="Helical" evidence="1">
    <location>
        <begin position="7"/>
        <end position="28"/>
    </location>
</feature>
<organism evidence="2 3">
    <name type="scientific">Amycolatopsis jiangsuensis</name>
    <dbReference type="NCBI Taxonomy" id="1181879"/>
    <lineage>
        <taxon>Bacteria</taxon>
        <taxon>Bacillati</taxon>
        <taxon>Actinomycetota</taxon>
        <taxon>Actinomycetes</taxon>
        <taxon>Pseudonocardiales</taxon>
        <taxon>Pseudonocardiaceae</taxon>
        <taxon>Amycolatopsis</taxon>
    </lineage>
</organism>
<sequence>MPSRRDVTVMAAVGAAVAWIVTVTVLVAHEDDPGAPSAPELRDQLASALSGRDADALAGLLDVPGADPAELAGDYVRVLAGDRVRDLTVRLAPDERAPATAVVTGISGPGTRFTYQLAVTSAKGRWTVSFTPPLP</sequence>
<gene>
    <name evidence="2" type="ORF">BJY18_003078</name>
</gene>
<accession>A0A840IUZ1</accession>
<evidence type="ECO:0000256" key="1">
    <source>
        <dbReference type="SAM" id="Phobius"/>
    </source>
</evidence>
<proteinExistence type="predicted"/>
<comment type="caution">
    <text evidence="2">The sequence shown here is derived from an EMBL/GenBank/DDBJ whole genome shotgun (WGS) entry which is preliminary data.</text>
</comment>
<protein>
    <submittedName>
        <fullName evidence="2">Uncharacterized protein</fullName>
    </submittedName>
</protein>
<dbReference type="Proteomes" id="UP000581769">
    <property type="component" value="Unassembled WGS sequence"/>
</dbReference>
<reference evidence="2 3" key="1">
    <citation type="submission" date="2020-08" db="EMBL/GenBank/DDBJ databases">
        <title>Sequencing the genomes of 1000 actinobacteria strains.</title>
        <authorList>
            <person name="Klenk H.-P."/>
        </authorList>
    </citation>
    <scope>NUCLEOTIDE SEQUENCE [LARGE SCALE GENOMIC DNA]</scope>
    <source>
        <strain evidence="2 3">DSM 45859</strain>
    </source>
</reference>
<dbReference type="EMBL" id="JACHMG010000001">
    <property type="protein sequence ID" value="MBB4685593.1"/>
    <property type="molecule type" value="Genomic_DNA"/>
</dbReference>
<keyword evidence="1" id="KW-0472">Membrane</keyword>
<dbReference type="RefSeq" id="WP_184780593.1">
    <property type="nucleotide sequence ID" value="NZ_JACHMG010000001.1"/>
</dbReference>
<evidence type="ECO:0000313" key="2">
    <source>
        <dbReference type="EMBL" id="MBB4685593.1"/>
    </source>
</evidence>